<keyword evidence="2" id="KW-1185">Reference proteome</keyword>
<name>A0ABD1DQK0_CULPP</name>
<dbReference type="Proteomes" id="UP001562425">
    <property type="component" value="Unassembled WGS sequence"/>
</dbReference>
<dbReference type="AlphaFoldDB" id="A0ABD1DQK0"/>
<reference evidence="1 2" key="1">
    <citation type="submission" date="2024-05" db="EMBL/GenBank/DDBJ databases">
        <title>Culex pipiens pipiens assembly and annotation.</title>
        <authorList>
            <person name="Alout H."/>
            <person name="Durand T."/>
        </authorList>
    </citation>
    <scope>NUCLEOTIDE SEQUENCE [LARGE SCALE GENOMIC DNA]</scope>
    <source>
        <strain evidence="1">HA-2024</strain>
        <tissue evidence="1">Whole body</tissue>
    </source>
</reference>
<sequence>MCVNGFPRPDAILNLNTPRSFRFLQHDKVVDAFPRLDVSTLDQHCAHLASAAVQVARYSPNPVIKKYTAVVGVAAGSSSGSGRVRDLLHSCSAVLHHQEGEQFTLIGAFVYSLRRRRSL</sequence>
<evidence type="ECO:0000313" key="1">
    <source>
        <dbReference type="EMBL" id="KAL1402042.1"/>
    </source>
</evidence>
<dbReference type="EMBL" id="JBEHCU010003678">
    <property type="protein sequence ID" value="KAL1402042.1"/>
    <property type="molecule type" value="Genomic_DNA"/>
</dbReference>
<accession>A0ABD1DQK0</accession>
<gene>
    <name evidence="1" type="ORF">pipiens_006253</name>
</gene>
<organism evidence="1 2">
    <name type="scientific">Culex pipiens pipiens</name>
    <name type="common">Northern house mosquito</name>
    <dbReference type="NCBI Taxonomy" id="38569"/>
    <lineage>
        <taxon>Eukaryota</taxon>
        <taxon>Metazoa</taxon>
        <taxon>Ecdysozoa</taxon>
        <taxon>Arthropoda</taxon>
        <taxon>Hexapoda</taxon>
        <taxon>Insecta</taxon>
        <taxon>Pterygota</taxon>
        <taxon>Neoptera</taxon>
        <taxon>Endopterygota</taxon>
        <taxon>Diptera</taxon>
        <taxon>Nematocera</taxon>
        <taxon>Culicoidea</taxon>
        <taxon>Culicidae</taxon>
        <taxon>Culicinae</taxon>
        <taxon>Culicini</taxon>
        <taxon>Culex</taxon>
        <taxon>Culex</taxon>
    </lineage>
</organism>
<comment type="caution">
    <text evidence="1">The sequence shown here is derived from an EMBL/GenBank/DDBJ whole genome shotgun (WGS) entry which is preliminary data.</text>
</comment>
<evidence type="ECO:0000313" key="2">
    <source>
        <dbReference type="Proteomes" id="UP001562425"/>
    </source>
</evidence>
<proteinExistence type="predicted"/>
<protein>
    <submittedName>
        <fullName evidence="1">Uncharacterized protein</fullName>
    </submittedName>
</protein>